<evidence type="ECO:0000259" key="2">
    <source>
        <dbReference type="PROSITE" id="PS50878"/>
    </source>
</evidence>
<keyword evidence="4" id="KW-1185">Reference proteome</keyword>
<dbReference type="InterPro" id="IPR015095">
    <property type="entry name" value="AlkB_hom8_N"/>
</dbReference>
<sequence length="251" mass="28312">MLSPLLFTLLTHDCAATHSSNHIIKFADDTTVVGLISGGNEAPYREEVAQLSNWCTDNNLSLNVDKTKELVIDFRRTLHKHNPLCINNLPVQIVQSTKFLGIHITDDLSWTLNTTHTTKKAQQRLYFLRRLRKANLPTSILTTFYRGMIESILSGAITAWFGNYTAADRKALQRIVRTAEKITGVSLPPPSDIYSSRCLRKARNIIRDTSHPSHGLFTLLPSGRRLRSITARTSRMGKSFFPQAVRLLNNL</sequence>
<protein>
    <recommendedName>
        <fullName evidence="2">Reverse transcriptase domain-containing protein</fullName>
    </recommendedName>
</protein>
<evidence type="ECO:0000256" key="1">
    <source>
        <dbReference type="SAM" id="SignalP"/>
    </source>
</evidence>
<organism evidence="3 4">
    <name type="scientific">Coilia grayii</name>
    <name type="common">Gray's grenadier anchovy</name>
    <dbReference type="NCBI Taxonomy" id="363190"/>
    <lineage>
        <taxon>Eukaryota</taxon>
        <taxon>Metazoa</taxon>
        <taxon>Chordata</taxon>
        <taxon>Craniata</taxon>
        <taxon>Vertebrata</taxon>
        <taxon>Euteleostomi</taxon>
        <taxon>Actinopterygii</taxon>
        <taxon>Neopterygii</taxon>
        <taxon>Teleostei</taxon>
        <taxon>Clupei</taxon>
        <taxon>Clupeiformes</taxon>
        <taxon>Clupeoidei</taxon>
        <taxon>Engraulidae</taxon>
        <taxon>Coilinae</taxon>
        <taxon>Coilia</taxon>
    </lineage>
</organism>
<dbReference type="InterPro" id="IPR043502">
    <property type="entry name" value="DNA/RNA_pol_sf"/>
</dbReference>
<comment type="caution">
    <text evidence="3">The sequence shown here is derived from an EMBL/GenBank/DDBJ whole genome shotgun (WGS) entry which is preliminary data.</text>
</comment>
<evidence type="ECO:0000313" key="3">
    <source>
        <dbReference type="EMBL" id="KAL2088255.1"/>
    </source>
</evidence>
<dbReference type="Pfam" id="PF00078">
    <property type="entry name" value="RVT_1"/>
    <property type="match status" value="1"/>
</dbReference>
<feature type="domain" description="Reverse transcriptase" evidence="2">
    <location>
        <begin position="1"/>
        <end position="104"/>
    </location>
</feature>
<dbReference type="EMBL" id="JBHFQA010000013">
    <property type="protein sequence ID" value="KAL2088255.1"/>
    <property type="molecule type" value="Genomic_DNA"/>
</dbReference>
<dbReference type="PANTHER" id="PTHR33332">
    <property type="entry name" value="REVERSE TRANSCRIPTASE DOMAIN-CONTAINING PROTEIN"/>
    <property type="match status" value="1"/>
</dbReference>
<keyword evidence="1" id="KW-0732">Signal</keyword>
<feature type="chain" id="PRO_5044852748" description="Reverse transcriptase domain-containing protein" evidence="1">
    <location>
        <begin position="17"/>
        <end position="251"/>
    </location>
</feature>
<dbReference type="InterPro" id="IPR000477">
    <property type="entry name" value="RT_dom"/>
</dbReference>
<evidence type="ECO:0000313" key="4">
    <source>
        <dbReference type="Proteomes" id="UP001591681"/>
    </source>
</evidence>
<name>A0ABD1JNK9_9TELE</name>
<dbReference type="AlphaFoldDB" id="A0ABD1JNK9"/>
<dbReference type="Pfam" id="PF09004">
    <property type="entry name" value="ALKBH8_N"/>
    <property type="match status" value="1"/>
</dbReference>
<dbReference type="PROSITE" id="PS50878">
    <property type="entry name" value="RT_POL"/>
    <property type="match status" value="1"/>
</dbReference>
<proteinExistence type="predicted"/>
<feature type="signal peptide" evidence="1">
    <location>
        <begin position="1"/>
        <end position="16"/>
    </location>
</feature>
<gene>
    <name evidence="3" type="ORF">ACEWY4_015154</name>
</gene>
<dbReference type="SUPFAM" id="SSF56672">
    <property type="entry name" value="DNA/RNA polymerases"/>
    <property type="match status" value="1"/>
</dbReference>
<accession>A0ABD1JNK9</accession>
<reference evidence="3 4" key="1">
    <citation type="submission" date="2024-09" db="EMBL/GenBank/DDBJ databases">
        <title>A chromosome-level genome assembly of Gray's grenadier anchovy, Coilia grayii.</title>
        <authorList>
            <person name="Fu Z."/>
        </authorList>
    </citation>
    <scope>NUCLEOTIDE SEQUENCE [LARGE SCALE GENOMIC DNA]</scope>
    <source>
        <strain evidence="3">G4</strain>
        <tissue evidence="3">Muscle</tissue>
    </source>
</reference>
<dbReference type="Proteomes" id="UP001591681">
    <property type="component" value="Unassembled WGS sequence"/>
</dbReference>